<sequence>MLPLLLLHRSAVAQAPQPVVIPGFASDLVGGILSGILGGGGAVGGGGGGVTTPSSSSPPPSSSPSPPTPPPSPPEEPPPEEPPPVPTGELVLMSNSTLIVSNPTCKYGTAELSVQQAVLTAAARNPEGLKFWEEHAQAGAAVGIKGFLFL</sequence>
<comment type="caution">
    <text evidence="3">The sequence shown here is derived from an EMBL/GenBank/DDBJ whole genome shotgun (WGS) entry which is preliminary data.</text>
</comment>
<reference evidence="3 4" key="1">
    <citation type="journal article" date="2023" name="Commun. Biol.">
        <title>Reorganization of the ancestral sex-determining regions during the evolution of trioecy in Pleodorina starrii.</title>
        <authorList>
            <person name="Takahashi K."/>
            <person name="Suzuki S."/>
            <person name="Kawai-Toyooka H."/>
            <person name="Yamamoto K."/>
            <person name="Hamaji T."/>
            <person name="Ootsuki R."/>
            <person name="Yamaguchi H."/>
            <person name="Kawachi M."/>
            <person name="Higashiyama T."/>
            <person name="Nozaki H."/>
        </authorList>
    </citation>
    <scope>NUCLEOTIDE SEQUENCE [LARGE SCALE GENOMIC DNA]</scope>
    <source>
        <strain evidence="3 4">NIES-4479</strain>
    </source>
</reference>
<feature type="region of interest" description="Disordered" evidence="1">
    <location>
        <begin position="42"/>
        <end position="90"/>
    </location>
</feature>
<accession>A0A9W6BYK1</accession>
<gene>
    <name evidence="3" type="primary">PLEST010805</name>
    <name evidence="3" type="ORF">PLESTB_001618800</name>
</gene>
<keyword evidence="4" id="KW-1185">Reference proteome</keyword>
<feature type="signal peptide" evidence="2">
    <location>
        <begin position="1"/>
        <end position="15"/>
    </location>
</feature>
<feature type="chain" id="PRO_5040874482" evidence="2">
    <location>
        <begin position="16"/>
        <end position="150"/>
    </location>
</feature>
<name>A0A9W6BYK1_9CHLO</name>
<keyword evidence="2" id="KW-0732">Signal</keyword>
<protein>
    <submittedName>
        <fullName evidence="3">Uncharacterized protein</fullName>
    </submittedName>
</protein>
<evidence type="ECO:0000256" key="1">
    <source>
        <dbReference type="SAM" id="MobiDB-lite"/>
    </source>
</evidence>
<proteinExistence type="predicted"/>
<evidence type="ECO:0000313" key="3">
    <source>
        <dbReference type="EMBL" id="GLC60483.1"/>
    </source>
</evidence>
<dbReference type="EMBL" id="BRXU01000035">
    <property type="protein sequence ID" value="GLC60483.1"/>
    <property type="molecule type" value="Genomic_DNA"/>
</dbReference>
<feature type="compositionally biased region" description="Pro residues" evidence="1">
    <location>
        <begin position="56"/>
        <end position="86"/>
    </location>
</feature>
<dbReference type="Proteomes" id="UP001165080">
    <property type="component" value="Unassembled WGS sequence"/>
</dbReference>
<evidence type="ECO:0000313" key="4">
    <source>
        <dbReference type="Proteomes" id="UP001165080"/>
    </source>
</evidence>
<evidence type="ECO:0000256" key="2">
    <source>
        <dbReference type="SAM" id="SignalP"/>
    </source>
</evidence>
<organism evidence="3 4">
    <name type="scientific">Pleodorina starrii</name>
    <dbReference type="NCBI Taxonomy" id="330485"/>
    <lineage>
        <taxon>Eukaryota</taxon>
        <taxon>Viridiplantae</taxon>
        <taxon>Chlorophyta</taxon>
        <taxon>core chlorophytes</taxon>
        <taxon>Chlorophyceae</taxon>
        <taxon>CS clade</taxon>
        <taxon>Chlamydomonadales</taxon>
        <taxon>Volvocaceae</taxon>
        <taxon>Pleodorina</taxon>
    </lineage>
</organism>
<dbReference type="AlphaFoldDB" id="A0A9W6BYK1"/>